<reference evidence="3" key="1">
    <citation type="submission" date="2016-11" db="EMBL/GenBank/DDBJ databases">
        <authorList>
            <person name="Varghese N."/>
            <person name="Submissions S."/>
        </authorList>
    </citation>
    <scope>NUCLEOTIDE SEQUENCE [LARGE SCALE GENOMIC DNA]</scope>
    <source>
        <strain evidence="3">DSM 100566</strain>
    </source>
</reference>
<dbReference type="OrthoDB" id="134981at2"/>
<dbReference type="AlphaFoldDB" id="A0A1M4SIP7"/>
<dbReference type="RefSeq" id="WP_073138795.1">
    <property type="nucleotide sequence ID" value="NZ_FQUV01000001.1"/>
</dbReference>
<feature type="region of interest" description="Disordered" evidence="1">
    <location>
        <begin position="1087"/>
        <end position="1140"/>
    </location>
</feature>
<feature type="compositionally biased region" description="Basic and acidic residues" evidence="1">
    <location>
        <begin position="1087"/>
        <end position="1106"/>
    </location>
</feature>
<evidence type="ECO:0000313" key="3">
    <source>
        <dbReference type="Proteomes" id="UP000184144"/>
    </source>
</evidence>
<gene>
    <name evidence="2" type="ORF">SAMN05444273_10190</name>
</gene>
<feature type="compositionally biased region" description="Low complexity" evidence="1">
    <location>
        <begin position="1108"/>
        <end position="1122"/>
    </location>
</feature>
<dbReference type="Proteomes" id="UP000184144">
    <property type="component" value="Unassembled WGS sequence"/>
</dbReference>
<feature type="region of interest" description="Disordered" evidence="1">
    <location>
        <begin position="325"/>
        <end position="344"/>
    </location>
</feature>
<evidence type="ECO:0000256" key="1">
    <source>
        <dbReference type="SAM" id="MobiDB-lite"/>
    </source>
</evidence>
<protein>
    <submittedName>
        <fullName evidence="2">Uncharacterized protein</fullName>
    </submittedName>
</protein>
<proteinExistence type="predicted"/>
<dbReference type="STRING" id="1486859.SAMN05444273_10190"/>
<organism evidence="2 3">
    <name type="scientific">Litoreibacter ascidiaceicola</name>
    <dbReference type="NCBI Taxonomy" id="1486859"/>
    <lineage>
        <taxon>Bacteria</taxon>
        <taxon>Pseudomonadati</taxon>
        <taxon>Pseudomonadota</taxon>
        <taxon>Alphaproteobacteria</taxon>
        <taxon>Rhodobacterales</taxon>
        <taxon>Roseobacteraceae</taxon>
        <taxon>Litoreibacter</taxon>
    </lineage>
</organism>
<accession>A0A1M4SIP7</accession>
<keyword evidence="3" id="KW-1185">Reference proteome</keyword>
<name>A0A1M4SIP7_9RHOB</name>
<evidence type="ECO:0000313" key="2">
    <source>
        <dbReference type="EMBL" id="SHE32085.1"/>
    </source>
</evidence>
<feature type="compositionally biased region" description="Basic residues" evidence="1">
    <location>
        <begin position="1123"/>
        <end position="1140"/>
    </location>
</feature>
<sequence length="1140" mass="124762">MKGSHSRLSFREEHRYSNIAHVQGAMITDADLTEAGQIHQDRDEAQGAAFAGSGVPAVGGMVALGKEDEVMLQSGTVFAQGKQGHFRLGDVEKEGVDLFSAFAAQADLPNGPPPTKGLVYVDLWERPIMAHEDLYLADAGLHGAETSYRTRTMVQLKCLPELGSLEDLPKALDQHPAFKARGTAVMSLELAQASTELDACDPCADLISIDKVLPNALVRIEVVSVERDQRGEMTAIRLAWSSENAEAVEPLETRSALERDNAVYEYFSETTEAQLGYFASDHVAARGAFTADLRSDTPSDATLPKDTSELGYTHVRRWDGMVRLPLDTSTRPSGPSAASAKPRVSTRDITLTTEFFTLTLTHQGRELVAGDYWLAELRRYAPEDAQALLNGAPLGRAQPPLGPMHHFCPIAFSNGETLEPLPDALRRRLSFPTLADLPASHISYDADPNCDLLGETQTVQEALDRVCDINATHVAFNPSDEECETLGSARSVDEALNALCRADDNKQLQLMMRTMMDWGVVCGLSVELGDGTIEISGGVALDRNGILHERQRDQLQLSKFDESQFLPDAKSFVDLQKRNVEICLSLGVRDGRTKYFLSPAALAYRTSDLTLSDQVRNCLEGRGSLTQSELFEKLPDRKDAVEVLTLLHVCLRNNIRPLPGAELNKSTINVAQKILDELIEEYQKRLSEAGDPLAKRKAEELREINAALDKELSNGPLQGTSGQLALVSKTLAYAAIMKKDEEFRLECLCDRVVPACPDMVEGWTLIPLACVELSNYKPGSIVASEVCMMCCRKQANTPRSQRYYNGDLIGTILSGFKDLCTEEVLRADNGPSGRLRAWLAAAGPAPWDPPQKTPLWPIKPTYGATNYQIGGPFLGGGGGGGAAVLNEWQRGFNPPILNVTGMKNDEAMKELKEAGFELAEKLDIGNVAQLVEMADGRRPLLNRRPGPGDRVVLLEREGVAVEFVVIEQTPPLFKNRFAEFGGLLKVDTSKLADKLKGDLGILSKDQDRLILDIGEKGGKLTDVKGGKKQPAKGTKDLPKGRDLDISGIKEVDKKKVVEKEPVIIKQATDKVLKGKLDILAKNPARLKMETKTPTSKDEAAAKEKTVKTRTQPTRQTTTTRKGIGTRKPRGVTRKPRQPKK</sequence>
<feature type="region of interest" description="Disordered" evidence="1">
    <location>
        <begin position="1021"/>
        <end position="1040"/>
    </location>
</feature>
<dbReference type="EMBL" id="FQUV01000001">
    <property type="protein sequence ID" value="SHE32085.1"/>
    <property type="molecule type" value="Genomic_DNA"/>
</dbReference>